<sequence>MRRTLATAAVAALAVTALALPTAADPRPSTAETASAVLARASHLLSASPAPRRTTGPAARTDVSLALADLVAVLPALGARERSEADALLKRPTDGRADGYTVPSTKKCGGRFCVHYVTSTADAPPDLAWVRKTLSLMNRVWRFEVDRLGYDRPPSDGATRRNGGNAKFDVYLQDLGARTLYGYCAPEDFAPGSKRRTTSYCVLDNDFSSTQFGAPAADSLRVTAAHEFFHAIQFGYDYREDRWLLESTATWMEERFADATDDNLQYLDHGQLAKPGSSLDVYDADGFNQYANWVWWEYLAERFGNGIVRQVWDQAGEGRSQGKAYSTQAVARVLARRSSLTRVFAAYAAANTAPAATYAEGHKWPAAEPLQSWTLSPSSPRATTTATINHLASQSVEIRPDPALIGAAWSVTATVDGPGRATSPAAYLSVEHRDGRWTRRAISLSRRGVGTTRFPFSAESVVSATVTLANTSTRFRCGTGGRLYSCHGTPRDQREEFAVSVELRQRPVR</sequence>
<dbReference type="NCBIfam" id="NF045524">
    <property type="entry name" value="MXAN_6640_HExxH"/>
    <property type="match status" value="1"/>
</dbReference>
<reference evidence="1" key="1">
    <citation type="submission" date="2020-05" db="EMBL/GenBank/DDBJ databases">
        <authorList>
            <person name="Chiriac C."/>
            <person name="Salcher M."/>
            <person name="Ghai R."/>
            <person name="Kavagutti S V."/>
        </authorList>
    </citation>
    <scope>NUCLEOTIDE SEQUENCE</scope>
</reference>
<name>A0A6J6PV99_9ZZZZ</name>
<evidence type="ECO:0000313" key="1">
    <source>
        <dbReference type="EMBL" id="CAB4699754.1"/>
    </source>
</evidence>
<dbReference type="AlphaFoldDB" id="A0A6J6PV99"/>
<gene>
    <name evidence="1" type="ORF">UFOPK2579_00876</name>
</gene>
<proteinExistence type="predicted"/>
<protein>
    <submittedName>
        <fullName evidence="1">Unannotated protein</fullName>
    </submittedName>
</protein>
<accession>A0A6J6PV99</accession>
<organism evidence="1">
    <name type="scientific">freshwater metagenome</name>
    <dbReference type="NCBI Taxonomy" id="449393"/>
    <lineage>
        <taxon>unclassified sequences</taxon>
        <taxon>metagenomes</taxon>
        <taxon>ecological metagenomes</taxon>
    </lineage>
</organism>
<dbReference type="EMBL" id="CAEZXR010000082">
    <property type="protein sequence ID" value="CAB4699754.1"/>
    <property type="molecule type" value="Genomic_DNA"/>
</dbReference>